<dbReference type="PANTHER" id="PTHR31768">
    <property type="entry name" value="B BOX-TYPE DOMAIN-CONTAINING PROTEIN"/>
    <property type="match status" value="1"/>
</dbReference>
<reference evidence="4 5" key="1">
    <citation type="journal article" date="2005" name="Nature">
        <title>The genome of the social amoeba Dictyostelium discoideum.</title>
        <authorList>
            <consortium name="The Dictyostelium discoideum Sequencing Consortium"/>
            <person name="Eichinger L."/>
            <person name="Pachebat J.A."/>
            <person name="Glockner G."/>
            <person name="Rajandream M.A."/>
            <person name="Sucgang R."/>
            <person name="Berriman M."/>
            <person name="Song J."/>
            <person name="Olsen R."/>
            <person name="Szafranski K."/>
            <person name="Xu Q."/>
            <person name="Tunggal B."/>
            <person name="Kummerfeld S."/>
            <person name="Madera M."/>
            <person name="Konfortov B.A."/>
            <person name="Rivero F."/>
            <person name="Bankier A.T."/>
            <person name="Lehmann R."/>
            <person name="Hamlin N."/>
            <person name="Davies R."/>
            <person name="Gaudet P."/>
            <person name="Fey P."/>
            <person name="Pilcher K."/>
            <person name="Chen G."/>
            <person name="Saunders D."/>
            <person name="Sodergren E."/>
            <person name="Davis P."/>
            <person name="Kerhornou A."/>
            <person name="Nie X."/>
            <person name="Hall N."/>
            <person name="Anjard C."/>
            <person name="Hemphill L."/>
            <person name="Bason N."/>
            <person name="Farbrother P."/>
            <person name="Desany B."/>
            <person name="Just E."/>
            <person name="Morio T."/>
            <person name="Rost R."/>
            <person name="Churcher C."/>
            <person name="Cooper J."/>
            <person name="Haydock S."/>
            <person name="van Driessche N."/>
            <person name="Cronin A."/>
            <person name="Goodhead I."/>
            <person name="Muzny D."/>
            <person name="Mourier T."/>
            <person name="Pain A."/>
            <person name="Lu M."/>
            <person name="Harper D."/>
            <person name="Lindsay R."/>
            <person name="Hauser H."/>
            <person name="James K."/>
            <person name="Quiles M."/>
            <person name="Madan Babu M."/>
            <person name="Saito T."/>
            <person name="Buchrieser C."/>
            <person name="Wardroper A."/>
            <person name="Felder M."/>
            <person name="Thangavelu M."/>
            <person name="Johnson D."/>
            <person name="Knights A."/>
            <person name="Loulseged H."/>
            <person name="Mungall K."/>
            <person name="Oliver K."/>
            <person name="Price C."/>
            <person name="Quail M.A."/>
            <person name="Urushihara H."/>
            <person name="Hernandez J."/>
            <person name="Rabbinowitsch E."/>
            <person name="Steffen D."/>
            <person name="Sanders M."/>
            <person name="Ma J."/>
            <person name="Kohara Y."/>
            <person name="Sharp S."/>
            <person name="Simmonds M."/>
            <person name="Spiegler S."/>
            <person name="Tivey A."/>
            <person name="Sugano S."/>
            <person name="White B."/>
            <person name="Walker D."/>
            <person name="Woodward J."/>
            <person name="Winckler T."/>
            <person name="Tanaka Y."/>
            <person name="Shaulsky G."/>
            <person name="Schleicher M."/>
            <person name="Weinstock G."/>
            <person name="Rosenthal A."/>
            <person name="Cox E.C."/>
            <person name="Chisholm R.L."/>
            <person name="Gibbs R."/>
            <person name="Loomis W.F."/>
            <person name="Platzer M."/>
            <person name="Kay R.R."/>
            <person name="Williams J."/>
            <person name="Dear P.H."/>
            <person name="Noegel A.A."/>
            <person name="Barrell B."/>
            <person name="Kuspa A."/>
        </authorList>
    </citation>
    <scope>NUCLEOTIDE SEQUENCE [LARGE SCALE GENOMIC DNA]</scope>
    <source>
        <strain evidence="4 5">AX4</strain>
    </source>
</reference>
<keyword evidence="1" id="KW-0862">Zinc</keyword>
<dbReference type="SUPFAM" id="SSF57845">
    <property type="entry name" value="B-box zinc-binding domain"/>
    <property type="match status" value="1"/>
</dbReference>
<dbReference type="PaxDb" id="44689-DDB0232201"/>
<feature type="domain" description="B box-type" evidence="3">
    <location>
        <begin position="43"/>
        <end position="86"/>
    </location>
</feature>
<organism evidence="4 5">
    <name type="scientific">Dictyostelium discoideum</name>
    <name type="common">Social amoeba</name>
    <dbReference type="NCBI Taxonomy" id="44689"/>
    <lineage>
        <taxon>Eukaryota</taxon>
        <taxon>Amoebozoa</taxon>
        <taxon>Evosea</taxon>
        <taxon>Eumycetozoa</taxon>
        <taxon>Dictyostelia</taxon>
        <taxon>Dictyosteliales</taxon>
        <taxon>Dictyosteliaceae</taxon>
        <taxon>Dictyostelium</taxon>
    </lineage>
</organism>
<dbReference type="RefSeq" id="XP_638539.1">
    <property type="nucleotide sequence ID" value="XM_633447.1"/>
</dbReference>
<dbReference type="HOGENOM" id="CLU_544490_0_0_1"/>
<dbReference type="eggNOG" id="ENOG502SWWV">
    <property type="taxonomic scope" value="Eukaryota"/>
</dbReference>
<dbReference type="FunCoup" id="Q54PJ3">
    <property type="interactions" value="15"/>
</dbReference>
<dbReference type="InterPro" id="IPR008615">
    <property type="entry name" value="FNIP"/>
</dbReference>
<protein>
    <submittedName>
        <fullName evidence="4">FNIP repeat-containing protein</fullName>
    </submittedName>
</protein>
<keyword evidence="5" id="KW-1185">Reference proteome</keyword>
<evidence type="ECO:0000259" key="3">
    <source>
        <dbReference type="PROSITE" id="PS50119"/>
    </source>
</evidence>
<proteinExistence type="predicted"/>
<dbReference type="Pfam" id="PF05725">
    <property type="entry name" value="FNIP"/>
    <property type="match status" value="1"/>
</dbReference>
<evidence type="ECO:0000313" key="4">
    <source>
        <dbReference type="EMBL" id="EAL65184.1"/>
    </source>
</evidence>
<dbReference type="dictyBase" id="DDB_G0284515"/>
<feature type="region of interest" description="Disordered" evidence="2">
    <location>
        <begin position="1"/>
        <end position="38"/>
    </location>
</feature>
<evidence type="ECO:0000256" key="2">
    <source>
        <dbReference type="SAM" id="MobiDB-lite"/>
    </source>
</evidence>
<dbReference type="AlphaFoldDB" id="Q54PJ3"/>
<keyword evidence="1" id="KW-0863">Zinc-finger</keyword>
<dbReference type="PROSITE" id="PS50119">
    <property type="entry name" value="ZF_BBOX"/>
    <property type="match status" value="1"/>
</dbReference>
<accession>Q54PJ3</accession>
<dbReference type="KEGG" id="ddi:DDB_G0284515"/>
<name>Q54PJ3_DICDI</name>
<evidence type="ECO:0000313" key="5">
    <source>
        <dbReference type="Proteomes" id="UP000002195"/>
    </source>
</evidence>
<dbReference type="PhylomeDB" id="Q54PJ3"/>
<dbReference type="GO" id="GO:0008270">
    <property type="term" value="F:zinc ion binding"/>
    <property type="evidence" value="ECO:0007669"/>
    <property type="project" value="UniProtKB-KW"/>
</dbReference>
<sequence length="501" mass="57335">MKNNKSKNNINTTTIAPVDNNNDNNNNKNDSSSGSINTNKNVSYDTKCNIHLDQEIELICTDCKVPICKFCIISSGKHVRHTFDLIKMENSKELFIEFKSKHIKNLQQCLDADKEIQKKSNEIFSKIDSQHASDLESIKKGFEELRKVISAVETDITRQLITKFDENEDVSTKIKQLIEDNKKSIDSIVNKHKDSIDTYKIEQIVNNNKQLNIELLKYGHKSQLLFNNLKDNENEKQLFEYKKTTLNRLIDSTKQSITNSFKINSDQFYNPEPDSFELRGVKFKIYRDGTKNVNFNSSVAFGPHNKTSIRFSIFHSLTTVCLMDGFDQTLYANTLPTSITDLYIGDIKSNLVVGSIPKSVKSLFLMDGFSRSLESGIIPENVENLYIGKIKSKLSNTSISSSNNPLYHYGAYNKRSLYLMDGFDQNLTSQMFSNGTLETICCGDTDVIIQYGITVSNSGSYTPVIYNQKYKHTNKRQLDEKREWGDSSFKITYIKNFFNHN</sequence>
<dbReference type="CDD" id="cd19756">
    <property type="entry name" value="Bbox2"/>
    <property type="match status" value="1"/>
</dbReference>
<dbReference type="VEuPathDB" id="AmoebaDB:DDB_G0284515"/>
<dbReference type="GeneID" id="8624632"/>
<dbReference type="SMART" id="SM00336">
    <property type="entry name" value="BBOX"/>
    <property type="match status" value="1"/>
</dbReference>
<dbReference type="Proteomes" id="UP000002195">
    <property type="component" value="Unassembled WGS sequence"/>
</dbReference>
<gene>
    <name evidence="4" type="ORF">DDB_G0284515</name>
</gene>
<dbReference type="InParanoid" id="Q54PJ3"/>
<dbReference type="PANTHER" id="PTHR31768:SF3">
    <property type="entry name" value="B BOX-TYPE DOMAIN-CONTAINING PROTEIN-RELATED"/>
    <property type="match status" value="1"/>
</dbReference>
<dbReference type="EMBL" id="AAFI02000066">
    <property type="protein sequence ID" value="EAL65184.1"/>
    <property type="molecule type" value="Genomic_DNA"/>
</dbReference>
<dbReference type="InterPro" id="IPR000315">
    <property type="entry name" value="Znf_B-box"/>
</dbReference>
<comment type="caution">
    <text evidence="4">The sequence shown here is derived from an EMBL/GenBank/DDBJ whole genome shotgun (WGS) entry which is preliminary data.</text>
</comment>
<dbReference type="InterPro" id="IPR040328">
    <property type="entry name" value="DDB_G0279899-like"/>
</dbReference>
<dbReference type="Pfam" id="PF00643">
    <property type="entry name" value="zf-B_box"/>
    <property type="match status" value="1"/>
</dbReference>
<dbReference type="Gene3D" id="3.30.160.60">
    <property type="entry name" value="Classic Zinc Finger"/>
    <property type="match status" value="1"/>
</dbReference>
<feature type="compositionally biased region" description="Low complexity" evidence="2">
    <location>
        <begin position="1"/>
        <end position="33"/>
    </location>
</feature>
<evidence type="ECO:0000256" key="1">
    <source>
        <dbReference type="PROSITE-ProRule" id="PRU00024"/>
    </source>
</evidence>
<keyword evidence="1" id="KW-0479">Metal-binding</keyword>